<dbReference type="Proteomes" id="UP000193335">
    <property type="component" value="Unassembled WGS sequence"/>
</dbReference>
<evidence type="ECO:0000313" key="8">
    <source>
        <dbReference type="Proteomes" id="UP000193335"/>
    </source>
</evidence>
<dbReference type="Pfam" id="PF01593">
    <property type="entry name" value="Amino_oxidase"/>
    <property type="match status" value="1"/>
</dbReference>
<evidence type="ECO:0000256" key="5">
    <source>
        <dbReference type="SAM" id="MobiDB-lite"/>
    </source>
</evidence>
<sequence length="666" mass="73383">MRSLFARLHRRYGPRISGAERQRRVKDKLALQPTPPTIRSPTALRALAVRRPKVAIIGGGFAGLMAASELVAHCEVTLFEARDRFGGRVLSKKKPSGIVEAGGELIGYNHPLWLKYAKRFELGLSVITSDTNFDALELDMPVFLDGHKLSDGQMKLVYHEMDDAFGKLSRWAGRVKPDKPWRAKGARKLDARTIAEWIASLDCSKLTKHAMEEQFSNDAGQPTTKQSLLANLAVVAGGRMKDQIDAFFTQTETLRCSEGNQELAIRLAQDIKDNGASTHLSTPVRAIRIDSEGVTLEFSPSGNGTARAPFAADYAVLAIPPSLWPDSPNAKITITPHLPHDYYVTMGTAVKYLSPLKKRFWIGEGLAPTAISNQFGVTWEGTDNQIAPPEQPVELSLFAGADVAAEALKHYRPGDQTQVDLFYAQQIGSVYKGYVAHLADQPEFMAWPRDEWTAAGYSCPAPGEVCLAGPLLAKGFEDRLFFAGEHTCFAYFGYMEGALQSGQTAAAAIIKAIDKQPEAHGSARTSNSVIIRGALRRRSRDRRGSDANDIHDKGPIQDLGPHRRRARFCRRAQRHRSLGGNACESLGLDGAGARGRDRAAVAGPDRRREEGGGDAVRRQCRDSLQEADRGDCGQNRLPHRQCRHHVTQLRADLRQEEQDRERLDGQ</sequence>
<feature type="domain" description="Amine oxidase" evidence="6">
    <location>
        <begin position="61"/>
        <end position="510"/>
    </location>
</feature>
<dbReference type="InterPro" id="IPR036188">
    <property type="entry name" value="FAD/NAD-bd_sf"/>
</dbReference>
<feature type="region of interest" description="Disordered" evidence="5">
    <location>
        <begin position="580"/>
        <end position="617"/>
    </location>
</feature>
<evidence type="ECO:0000259" key="6">
    <source>
        <dbReference type="Pfam" id="PF01593"/>
    </source>
</evidence>
<feature type="binding site" evidence="4">
    <location>
        <begin position="80"/>
        <end position="81"/>
    </location>
    <ligand>
        <name>FAD</name>
        <dbReference type="ChEBI" id="CHEBI:57692"/>
    </ligand>
</feature>
<evidence type="ECO:0000256" key="2">
    <source>
        <dbReference type="ARBA" id="ARBA00005995"/>
    </source>
</evidence>
<feature type="compositionally biased region" description="Basic and acidic residues" evidence="5">
    <location>
        <begin position="594"/>
        <end position="617"/>
    </location>
</feature>
<dbReference type="PANTHER" id="PTHR43563:SF1">
    <property type="entry name" value="AMINE OXIDASE [FLAVIN-CONTAINING] B"/>
    <property type="match status" value="1"/>
</dbReference>
<comment type="caution">
    <text evidence="7">The sequence shown here is derived from an EMBL/GenBank/DDBJ whole genome shotgun (WGS) entry which is preliminary data.</text>
</comment>
<protein>
    <recommendedName>
        <fullName evidence="6">Amine oxidase domain-containing protein</fullName>
    </recommendedName>
</protein>
<evidence type="ECO:0000256" key="3">
    <source>
        <dbReference type="ARBA" id="ARBA00023002"/>
    </source>
</evidence>
<feature type="binding site" evidence="4">
    <location>
        <position position="284"/>
    </location>
    <ligand>
        <name>FAD</name>
        <dbReference type="ChEBI" id="CHEBI:57692"/>
    </ligand>
</feature>
<dbReference type="Gene3D" id="3.50.50.60">
    <property type="entry name" value="FAD/NAD(P)-binding domain"/>
    <property type="match status" value="1"/>
</dbReference>
<dbReference type="Gene3D" id="3.90.660.10">
    <property type="match status" value="1"/>
</dbReference>
<dbReference type="AlphaFoldDB" id="A0A1Y2JG27"/>
<evidence type="ECO:0000313" key="7">
    <source>
        <dbReference type="EMBL" id="OSJ27651.1"/>
    </source>
</evidence>
<dbReference type="InterPro" id="IPR050703">
    <property type="entry name" value="Flavin_MAO"/>
</dbReference>
<feature type="binding site" evidence="4">
    <location>
        <position position="398"/>
    </location>
    <ligand>
        <name>substrate</name>
    </ligand>
</feature>
<dbReference type="GO" id="GO:0016491">
    <property type="term" value="F:oxidoreductase activity"/>
    <property type="evidence" value="ECO:0007669"/>
    <property type="project" value="UniProtKB-KW"/>
</dbReference>
<dbReference type="InterPro" id="IPR002937">
    <property type="entry name" value="Amino_oxidase"/>
</dbReference>
<dbReference type="InterPro" id="IPR001613">
    <property type="entry name" value="Flavin_amine_oxidase"/>
</dbReference>
<organism evidence="7 8">
    <name type="scientific">Bradyrhizobium japonicum</name>
    <dbReference type="NCBI Taxonomy" id="375"/>
    <lineage>
        <taxon>Bacteria</taxon>
        <taxon>Pseudomonadati</taxon>
        <taxon>Pseudomonadota</taxon>
        <taxon>Alphaproteobacteria</taxon>
        <taxon>Hyphomicrobiales</taxon>
        <taxon>Nitrobacteraceae</taxon>
        <taxon>Bradyrhizobium</taxon>
    </lineage>
</organism>
<comment type="similarity">
    <text evidence="2">Belongs to the flavin monoamine oxidase family.</text>
</comment>
<accession>A0A1Y2JG27</accession>
<gene>
    <name evidence="7" type="ORF">BSZ19_33420</name>
</gene>
<feature type="compositionally biased region" description="Basic and acidic residues" evidence="5">
    <location>
        <begin position="542"/>
        <end position="555"/>
    </location>
</feature>
<evidence type="ECO:0000256" key="4">
    <source>
        <dbReference type="PIRSR" id="PIRSR601613-1"/>
    </source>
</evidence>
<proteinExistence type="inferred from homology"/>
<comment type="cofactor">
    <cofactor evidence="1">
        <name>FAD</name>
        <dbReference type="ChEBI" id="CHEBI:57692"/>
    </cofactor>
</comment>
<feature type="region of interest" description="Disordered" evidence="5">
    <location>
        <begin position="516"/>
        <end position="564"/>
    </location>
</feature>
<name>A0A1Y2JG27_BRAJP</name>
<dbReference type="PANTHER" id="PTHR43563">
    <property type="entry name" value="AMINE OXIDASE"/>
    <property type="match status" value="1"/>
</dbReference>
<dbReference type="SUPFAM" id="SSF51905">
    <property type="entry name" value="FAD/NAD(P)-binding domain"/>
    <property type="match status" value="1"/>
</dbReference>
<dbReference type="EMBL" id="NAFL01000273">
    <property type="protein sequence ID" value="OSJ27651.1"/>
    <property type="molecule type" value="Genomic_DNA"/>
</dbReference>
<dbReference type="PRINTS" id="PR00757">
    <property type="entry name" value="AMINEOXDASEF"/>
</dbReference>
<evidence type="ECO:0000256" key="1">
    <source>
        <dbReference type="ARBA" id="ARBA00001974"/>
    </source>
</evidence>
<reference evidence="7 8" key="1">
    <citation type="submission" date="2017-03" db="EMBL/GenBank/DDBJ databases">
        <title>Whole genome sequences of fourteen strains of Bradyrhizobium canariense and one strain of Bradyrhizobium japonicum isolated from Lupinus (Papilionoideae: Genisteae) species in Algeria.</title>
        <authorList>
            <person name="Crovadore J."/>
            <person name="Chekireb D."/>
            <person name="Brachmann A."/>
            <person name="Chablais R."/>
            <person name="Cochard B."/>
            <person name="Lefort F."/>
        </authorList>
    </citation>
    <scope>NUCLEOTIDE SEQUENCE [LARGE SCALE GENOMIC DNA]</scope>
    <source>
        <strain evidence="7 8">UBMA197</strain>
    </source>
</reference>
<keyword evidence="3" id="KW-0560">Oxidoreductase</keyword>
<dbReference type="Gene3D" id="1.10.405.10">
    <property type="entry name" value="Guanine Nucleotide Dissociation Inhibitor, domain 1"/>
    <property type="match status" value="1"/>
</dbReference>